<feature type="domain" description="PPIase cyclophilin-type" evidence="4">
    <location>
        <begin position="62"/>
        <end position="232"/>
    </location>
</feature>
<feature type="transmembrane region" description="Helical" evidence="2">
    <location>
        <begin position="291"/>
        <end position="308"/>
    </location>
</feature>
<reference evidence="5 6" key="1">
    <citation type="journal article" date="2011" name="Proc. Natl. Acad. Sci. U.S.A.">
        <title>Evolutionary erosion of yeast sex chromosomes by mating-type switching accidents.</title>
        <authorList>
            <person name="Gordon J.L."/>
            <person name="Armisen D."/>
            <person name="Proux-Wera E."/>
            <person name="Oheigeartaigh S.S."/>
            <person name="Byrne K.P."/>
            <person name="Wolfe K.H."/>
        </authorList>
    </citation>
    <scope>NUCLEOTIDE SEQUENCE [LARGE SCALE GENOMIC DNA]</scope>
    <source>
        <strain evidence="6">ATCC 10597 / BCRC 20456 / CBS 421 / NBRC 0211 / NRRL Y-12639</strain>
    </source>
</reference>
<dbReference type="PANTHER" id="PTHR11071:SF568">
    <property type="entry name" value="PEPTIDYL-PROLYL CIS-TRANS ISOMERASE CPR4-RELATED"/>
    <property type="match status" value="1"/>
</dbReference>
<keyword evidence="6" id="KW-1185">Reference proteome</keyword>
<keyword evidence="2" id="KW-0812">Transmembrane</keyword>
<evidence type="ECO:0000256" key="1">
    <source>
        <dbReference type="ARBA" id="ARBA00000971"/>
    </source>
</evidence>
<keyword evidence="3" id="KW-0732">Signal</keyword>
<dbReference type="AlphaFoldDB" id="G0WHT6"/>
<dbReference type="InterPro" id="IPR029000">
    <property type="entry name" value="Cyclophilin-like_dom_sf"/>
</dbReference>
<keyword evidence="2" id="KW-0472">Membrane</keyword>
<evidence type="ECO:0000256" key="3">
    <source>
        <dbReference type="SAM" id="SignalP"/>
    </source>
</evidence>
<dbReference type="Gene3D" id="2.40.100.10">
    <property type="entry name" value="Cyclophilin-like"/>
    <property type="match status" value="1"/>
</dbReference>
<organism evidence="5 6">
    <name type="scientific">Naumovozyma dairenensis (strain ATCC 10597 / BCRC 20456 / CBS 421 / NBRC 0211 / NRRL Y-12639)</name>
    <name type="common">Saccharomyces dairenensis</name>
    <dbReference type="NCBI Taxonomy" id="1071378"/>
    <lineage>
        <taxon>Eukaryota</taxon>
        <taxon>Fungi</taxon>
        <taxon>Dikarya</taxon>
        <taxon>Ascomycota</taxon>
        <taxon>Saccharomycotina</taxon>
        <taxon>Saccharomycetes</taxon>
        <taxon>Saccharomycetales</taxon>
        <taxon>Saccharomycetaceae</taxon>
        <taxon>Naumovozyma</taxon>
    </lineage>
</organism>
<dbReference type="GO" id="GO:0000324">
    <property type="term" value="C:fungal-type vacuole"/>
    <property type="evidence" value="ECO:0007669"/>
    <property type="project" value="TreeGrafter"/>
</dbReference>
<dbReference type="GO" id="GO:0005783">
    <property type="term" value="C:endoplasmic reticulum"/>
    <property type="evidence" value="ECO:0007669"/>
    <property type="project" value="TreeGrafter"/>
</dbReference>
<dbReference type="RefSeq" id="XP_003672590.1">
    <property type="nucleotide sequence ID" value="XM_003672542.1"/>
</dbReference>
<protein>
    <recommendedName>
        <fullName evidence="4">PPIase cyclophilin-type domain-containing protein</fullName>
    </recommendedName>
</protein>
<feature type="chain" id="PRO_5003411267" description="PPIase cyclophilin-type domain-containing protein" evidence="3">
    <location>
        <begin position="26"/>
        <end position="323"/>
    </location>
</feature>
<sequence length="323" mass="36166">MILNSNRIVIFFTCILSFFNVITRAAPPKTGASKLSYKSLNLQKIYPPDPPVTHHVVVGISYFNGETSKRETQEITVDLFGTVVPKSAMNFQRLSQGIRVVLGFYDPDKTLLAKYKGSKINKIANGFIEGGEVLPGISSFSAHGLHFEDENFDLTHDRPGRLSWVNDEKKDNNDSRFAICLKKEGCSERDGTHVVFGQVVAGLDGLIDKLQNVETDENGAPKEDVTILYSVVDELKLANKDVLQKEYLKKLEAFKDGEVSQGITLAETLGVYHDDQEVIADLRFEQLHHPLFKVLLGMCALLACYFLVKKRKVSKVVSLRRDE</sequence>
<accession>G0WHT6</accession>
<gene>
    <name evidence="5" type="primary">NDAI0K01560</name>
    <name evidence="5" type="ordered locus">NDAI_0K01560</name>
</gene>
<evidence type="ECO:0000256" key="2">
    <source>
        <dbReference type="SAM" id="Phobius"/>
    </source>
</evidence>
<dbReference type="GO" id="GO:0006457">
    <property type="term" value="P:protein folding"/>
    <property type="evidence" value="ECO:0007669"/>
    <property type="project" value="TreeGrafter"/>
</dbReference>
<dbReference type="Pfam" id="PF00160">
    <property type="entry name" value="Pro_isomerase"/>
    <property type="match status" value="1"/>
</dbReference>
<dbReference type="KEGG" id="ndi:NDAI_0K01560"/>
<keyword evidence="2" id="KW-1133">Transmembrane helix</keyword>
<dbReference type="OMA" id="QPITIGY"/>
<dbReference type="EMBL" id="HE580277">
    <property type="protein sequence ID" value="CCD27347.1"/>
    <property type="molecule type" value="Genomic_DNA"/>
</dbReference>
<evidence type="ECO:0000313" key="5">
    <source>
        <dbReference type="EMBL" id="CCD27347.1"/>
    </source>
</evidence>
<dbReference type="GO" id="GO:0003755">
    <property type="term" value="F:peptidyl-prolyl cis-trans isomerase activity"/>
    <property type="evidence" value="ECO:0007669"/>
    <property type="project" value="UniProtKB-EC"/>
</dbReference>
<dbReference type="InterPro" id="IPR002130">
    <property type="entry name" value="Cyclophilin-type_PPIase_dom"/>
</dbReference>
<dbReference type="OrthoDB" id="193499at2759"/>
<dbReference type="SUPFAM" id="SSF50891">
    <property type="entry name" value="Cyclophilin-like"/>
    <property type="match status" value="1"/>
</dbReference>
<proteinExistence type="predicted"/>
<name>G0WHT6_NAUDC</name>
<feature type="signal peptide" evidence="3">
    <location>
        <begin position="1"/>
        <end position="25"/>
    </location>
</feature>
<dbReference type="Proteomes" id="UP000000689">
    <property type="component" value="Chromosome 11"/>
</dbReference>
<dbReference type="GO" id="GO:0016018">
    <property type="term" value="F:cyclosporin A binding"/>
    <property type="evidence" value="ECO:0007669"/>
    <property type="project" value="TreeGrafter"/>
</dbReference>
<evidence type="ECO:0000313" key="6">
    <source>
        <dbReference type="Proteomes" id="UP000000689"/>
    </source>
</evidence>
<dbReference type="HOGENOM" id="CLU_012062_4_1_1"/>
<dbReference type="PRINTS" id="PR00153">
    <property type="entry name" value="CSAPPISMRASE"/>
</dbReference>
<dbReference type="eggNOG" id="KOG0880">
    <property type="taxonomic scope" value="Eukaryota"/>
</dbReference>
<dbReference type="STRING" id="1071378.G0WHT6"/>
<dbReference type="PROSITE" id="PS50072">
    <property type="entry name" value="CSA_PPIASE_2"/>
    <property type="match status" value="1"/>
</dbReference>
<dbReference type="GeneID" id="11497714"/>
<dbReference type="PANTHER" id="PTHR11071">
    <property type="entry name" value="PEPTIDYL-PROLYL CIS-TRANS ISOMERASE"/>
    <property type="match status" value="1"/>
</dbReference>
<comment type="catalytic activity">
    <reaction evidence="1">
        <text>[protein]-peptidylproline (omega=180) = [protein]-peptidylproline (omega=0)</text>
        <dbReference type="Rhea" id="RHEA:16237"/>
        <dbReference type="Rhea" id="RHEA-COMP:10747"/>
        <dbReference type="Rhea" id="RHEA-COMP:10748"/>
        <dbReference type="ChEBI" id="CHEBI:83833"/>
        <dbReference type="ChEBI" id="CHEBI:83834"/>
        <dbReference type="EC" id="5.2.1.8"/>
    </reaction>
</comment>
<evidence type="ECO:0000259" key="4">
    <source>
        <dbReference type="PROSITE" id="PS50072"/>
    </source>
</evidence>